<dbReference type="GO" id="GO:0051144">
    <property type="term" value="P:1,2-propanediol catabolic process"/>
    <property type="evidence" value="ECO:0007669"/>
    <property type="project" value="UniProtKB-UniPathway"/>
</dbReference>
<evidence type="ECO:0000256" key="9">
    <source>
        <dbReference type="ARBA" id="ARBA00047589"/>
    </source>
</evidence>
<gene>
    <name evidence="11" type="ORF">DCC39_02490</name>
</gene>
<reference evidence="11 12" key="1">
    <citation type="submission" date="2018-04" db="EMBL/GenBank/DDBJ databases">
        <title>Camelliibacillus theae gen. nov., sp. nov., isolated from Pu'er tea.</title>
        <authorList>
            <person name="Niu L."/>
        </authorList>
    </citation>
    <scope>NUCLEOTIDE SEQUENCE [LARGE SCALE GENOMIC DNA]</scope>
    <source>
        <strain evidence="11 12">T8</strain>
    </source>
</reference>
<comment type="similarity">
    <text evidence="2 10">Belongs to the PduL family.</text>
</comment>
<name>A0A2U1K786_9BACI</name>
<evidence type="ECO:0000256" key="3">
    <source>
        <dbReference type="ARBA" id="ARBA00012206"/>
    </source>
</evidence>
<comment type="cofactor">
    <cofactor evidence="1">
        <name>Zn(2+)</name>
        <dbReference type="ChEBI" id="CHEBI:29105"/>
    </cofactor>
</comment>
<dbReference type="EMBL" id="QCZG01000003">
    <property type="protein sequence ID" value="PWA13019.1"/>
    <property type="molecule type" value="Genomic_DNA"/>
</dbReference>
<dbReference type="RefSeq" id="WP_116553305.1">
    <property type="nucleotide sequence ID" value="NZ_QCZG01000003.1"/>
</dbReference>
<sequence>MKQEVIQSIVEEVINQLSSKPFPPKMIPIAVSARHCHLSQADLETLFGKGYALTKKNDLTQPGQFAANETVLIAGPKGSMNNVRVLGPIRKATQVEISKTDAIQLGLDPPIRESGDIKGSSPVTILGPKGSIYLQEGLIIAGAHIHMHPDDAEAFSVKNGDFVRVQAENERPVSFEKVLIRVSPNYKLEMHIDTDEANAGFISTGEKGKLIKYAGSL</sequence>
<evidence type="ECO:0000256" key="4">
    <source>
        <dbReference type="ARBA" id="ARBA00020837"/>
    </source>
</evidence>
<evidence type="ECO:0000256" key="8">
    <source>
        <dbReference type="ARBA" id="ARBA00023315"/>
    </source>
</evidence>
<dbReference type="NCBIfam" id="NF011652">
    <property type="entry name" value="PRK15070.1"/>
    <property type="match status" value="1"/>
</dbReference>
<dbReference type="GO" id="GO:0046872">
    <property type="term" value="F:metal ion binding"/>
    <property type="evidence" value="ECO:0007669"/>
    <property type="project" value="UniProtKB-KW"/>
</dbReference>
<dbReference type="AlphaFoldDB" id="A0A2U1K786"/>
<protein>
    <recommendedName>
        <fullName evidence="4 10">Phosphate propanoyltransferase</fullName>
        <ecNumber evidence="3 10">2.3.1.222</ecNumber>
    </recommendedName>
</protein>
<dbReference type="GO" id="GO:0016747">
    <property type="term" value="F:acyltransferase activity, transferring groups other than amino-acyl groups"/>
    <property type="evidence" value="ECO:0007669"/>
    <property type="project" value="InterPro"/>
</dbReference>
<dbReference type="InterPro" id="IPR009010">
    <property type="entry name" value="Asp_de-COase-like_dom_sf"/>
</dbReference>
<dbReference type="Proteomes" id="UP000245998">
    <property type="component" value="Unassembled WGS sequence"/>
</dbReference>
<keyword evidence="8 10" id="KW-0012">Acyltransferase</keyword>
<dbReference type="Pfam" id="PF06130">
    <property type="entry name" value="PTAC"/>
    <property type="match status" value="1"/>
</dbReference>
<dbReference type="PANTHER" id="PTHR39453">
    <property type="entry name" value="PHOSPHATE PROPANOYLTRANSFERASE"/>
    <property type="match status" value="1"/>
</dbReference>
<dbReference type="SUPFAM" id="SSF50692">
    <property type="entry name" value="ADC-like"/>
    <property type="match status" value="1"/>
</dbReference>
<evidence type="ECO:0000313" key="12">
    <source>
        <dbReference type="Proteomes" id="UP000245998"/>
    </source>
</evidence>
<evidence type="ECO:0000256" key="7">
    <source>
        <dbReference type="ARBA" id="ARBA00022833"/>
    </source>
</evidence>
<dbReference type="PIRSF" id="PIRSF010130">
    <property type="entry name" value="PduL"/>
    <property type="match status" value="1"/>
</dbReference>
<evidence type="ECO:0000256" key="2">
    <source>
        <dbReference type="ARBA" id="ARBA00007342"/>
    </source>
</evidence>
<proteinExistence type="inferred from homology"/>
<evidence type="ECO:0000256" key="1">
    <source>
        <dbReference type="ARBA" id="ARBA00001947"/>
    </source>
</evidence>
<evidence type="ECO:0000313" key="11">
    <source>
        <dbReference type="EMBL" id="PWA13019.1"/>
    </source>
</evidence>
<dbReference type="UniPathway" id="UPA00621"/>
<comment type="function">
    <text evidence="10">Involved in 1,2-propanediol (1,2-PD) degradation by catalyzing the conversion of propanoyl-CoA to propanoyl-phosphate.</text>
</comment>
<evidence type="ECO:0000256" key="6">
    <source>
        <dbReference type="ARBA" id="ARBA00022723"/>
    </source>
</evidence>
<evidence type="ECO:0000256" key="10">
    <source>
        <dbReference type="PIRNR" id="PIRNR010130"/>
    </source>
</evidence>
<dbReference type="OrthoDB" id="9784365at2"/>
<accession>A0A2U1K786</accession>
<keyword evidence="12" id="KW-1185">Reference proteome</keyword>
<comment type="pathway">
    <text evidence="10">Polyol metabolism; 1,2-propanediol degradation.</text>
</comment>
<dbReference type="InterPro" id="IPR008300">
    <property type="entry name" value="PTAC"/>
</dbReference>
<evidence type="ECO:0000256" key="5">
    <source>
        <dbReference type="ARBA" id="ARBA00022679"/>
    </source>
</evidence>
<keyword evidence="7" id="KW-0862">Zinc</keyword>
<dbReference type="EC" id="2.3.1.222" evidence="3 10"/>
<keyword evidence="6" id="KW-0479">Metal-binding</keyword>
<dbReference type="PANTHER" id="PTHR39453:SF1">
    <property type="entry name" value="PHOSPHATE PROPANOYLTRANSFERASE"/>
    <property type="match status" value="1"/>
</dbReference>
<comment type="catalytic activity">
    <reaction evidence="9 10">
        <text>propanoyl-CoA + phosphate = propanoyl phosphate + CoA</text>
        <dbReference type="Rhea" id="RHEA:28046"/>
        <dbReference type="ChEBI" id="CHEBI:43474"/>
        <dbReference type="ChEBI" id="CHEBI:57287"/>
        <dbReference type="ChEBI" id="CHEBI:57392"/>
        <dbReference type="ChEBI" id="CHEBI:58933"/>
        <dbReference type="EC" id="2.3.1.222"/>
    </reaction>
</comment>
<keyword evidence="5 10" id="KW-0808">Transferase</keyword>
<organism evidence="11 12">
    <name type="scientific">Pueribacillus theae</name>
    <dbReference type="NCBI Taxonomy" id="2171751"/>
    <lineage>
        <taxon>Bacteria</taxon>
        <taxon>Bacillati</taxon>
        <taxon>Bacillota</taxon>
        <taxon>Bacilli</taxon>
        <taxon>Bacillales</taxon>
        <taxon>Bacillaceae</taxon>
        <taxon>Pueribacillus</taxon>
    </lineage>
</organism>
<comment type="caution">
    <text evidence="11">The sequence shown here is derived from an EMBL/GenBank/DDBJ whole genome shotgun (WGS) entry which is preliminary data.</text>
</comment>